<organism evidence="1 2">
    <name type="scientific">Arthrobacter liuii</name>
    <dbReference type="NCBI Taxonomy" id="1476996"/>
    <lineage>
        <taxon>Bacteria</taxon>
        <taxon>Bacillati</taxon>
        <taxon>Actinomycetota</taxon>
        <taxon>Actinomycetes</taxon>
        <taxon>Micrococcales</taxon>
        <taxon>Micrococcaceae</taxon>
        <taxon>Arthrobacter</taxon>
    </lineage>
</organism>
<keyword evidence="2" id="KW-1185">Reference proteome</keyword>
<evidence type="ECO:0000313" key="1">
    <source>
        <dbReference type="EMBL" id="GGH93907.1"/>
    </source>
</evidence>
<comment type="caution">
    <text evidence="1">The sequence shown here is derived from an EMBL/GenBank/DDBJ whole genome shotgun (WGS) entry which is preliminary data.</text>
</comment>
<accession>A0ABQ2AQD6</accession>
<gene>
    <name evidence="1" type="ORF">GCM10007170_15870</name>
</gene>
<evidence type="ECO:0000313" key="2">
    <source>
        <dbReference type="Proteomes" id="UP000643279"/>
    </source>
</evidence>
<dbReference type="RefSeq" id="WP_188571088.1">
    <property type="nucleotide sequence ID" value="NZ_BMFW01000005.1"/>
</dbReference>
<protein>
    <submittedName>
        <fullName evidence="1">Uncharacterized protein</fullName>
    </submittedName>
</protein>
<dbReference type="Proteomes" id="UP000643279">
    <property type="component" value="Unassembled WGS sequence"/>
</dbReference>
<dbReference type="EMBL" id="BMFW01000005">
    <property type="protein sequence ID" value="GGH93907.1"/>
    <property type="molecule type" value="Genomic_DNA"/>
</dbReference>
<name>A0ABQ2AQD6_9MICC</name>
<proteinExistence type="predicted"/>
<sequence>MTKTLSIYSSCGTPAGYRRHLRDGTDTCPRCKKAIATYMRRYRHDKGLSKARLIPDTIIQKHGIKVGA</sequence>
<reference evidence="2" key="1">
    <citation type="journal article" date="2019" name="Int. J. Syst. Evol. Microbiol.">
        <title>The Global Catalogue of Microorganisms (GCM) 10K type strain sequencing project: providing services to taxonomists for standard genome sequencing and annotation.</title>
        <authorList>
            <consortium name="The Broad Institute Genomics Platform"/>
            <consortium name="The Broad Institute Genome Sequencing Center for Infectious Disease"/>
            <person name="Wu L."/>
            <person name="Ma J."/>
        </authorList>
    </citation>
    <scope>NUCLEOTIDE SEQUENCE [LARGE SCALE GENOMIC DNA]</scope>
    <source>
        <strain evidence="2">CGMCC 1.12778</strain>
    </source>
</reference>